<keyword evidence="12" id="KW-1185">Reference proteome</keyword>
<feature type="modified residue" description="4-aspartylphosphate" evidence="6 8">
    <location>
        <position position="60"/>
    </location>
</feature>
<protein>
    <recommendedName>
        <fullName evidence="6">Protein-glutamate methylesterase/protein-glutamine glutaminase</fullName>
        <ecNumber evidence="6">3.1.1.61</ecNumber>
        <ecNumber evidence="6">3.5.1.44</ecNumber>
    </recommendedName>
</protein>
<feature type="domain" description="Response regulatory" evidence="9">
    <location>
        <begin position="5"/>
        <end position="127"/>
    </location>
</feature>
<sequence length="370" mass="40784">MEKIKVLVVDDSALMRKIISDMIDNDSSIEVIGTARNGEDLLNKLSLNFRKNMPDIITLDVEMPKMDGITALGELKKRDINVPVIVLSSISKEGTKLTMECLEAGAFDFLPKPSGTISLDIDKVRIELIKKIKAAYGNITKMQKFSHIIHRNKSREEIGAANYIKINAEDAEDYKMDTRKNIDAVVIGASTGGPKALYSVITEFPENIGVPVFVVQHMPVGFTRAFAERLDSNSKIKVVEAQDGTNVENNTVYIAQGGFHMEVWRDKKIHLNVEPAIWGVRPAVDKLFISASRVYGENIISVVLTGMGRDGADGTVEIKKNGGVTISEDESTCTIYGMPKATYATGKVDMVLPIDKIASEILKIIRLGRR</sequence>
<evidence type="ECO:0000256" key="3">
    <source>
        <dbReference type="ARBA" id="ARBA00022801"/>
    </source>
</evidence>
<evidence type="ECO:0000256" key="6">
    <source>
        <dbReference type="HAMAP-Rule" id="MF_00099"/>
    </source>
</evidence>
<name>A0ABV4BM25_9CLOT</name>
<dbReference type="GO" id="GO:0008984">
    <property type="term" value="F:protein-glutamate methylesterase activity"/>
    <property type="evidence" value="ECO:0007669"/>
    <property type="project" value="UniProtKB-EC"/>
</dbReference>
<evidence type="ECO:0000256" key="1">
    <source>
        <dbReference type="ARBA" id="ARBA00022490"/>
    </source>
</evidence>
<evidence type="ECO:0000259" key="9">
    <source>
        <dbReference type="PROSITE" id="PS50110"/>
    </source>
</evidence>
<comment type="catalytic activity">
    <reaction evidence="6">
        <text>L-glutaminyl-[protein] + H2O = L-glutamyl-[protein] + NH4(+)</text>
        <dbReference type="Rhea" id="RHEA:16441"/>
        <dbReference type="Rhea" id="RHEA-COMP:10207"/>
        <dbReference type="Rhea" id="RHEA-COMP:10208"/>
        <dbReference type="ChEBI" id="CHEBI:15377"/>
        <dbReference type="ChEBI" id="CHEBI:28938"/>
        <dbReference type="ChEBI" id="CHEBI:29973"/>
        <dbReference type="ChEBI" id="CHEBI:30011"/>
        <dbReference type="EC" id="3.5.1.44"/>
    </reaction>
</comment>
<comment type="function">
    <text evidence="4">May play the central regulatory role in sporulation. It may be an element of the effector pathway responsible for the activation of sporulation genes in response to nutritional stress. Spo0A may act in concert with spo0H (a sigma factor) to control the expression of some genes that are critical to the sporulation process.</text>
</comment>
<dbReference type="HAMAP" id="MF_00099">
    <property type="entry name" value="CheB_chemtxs"/>
    <property type="match status" value="1"/>
</dbReference>
<dbReference type="Proteomes" id="UP001564657">
    <property type="component" value="Unassembled WGS sequence"/>
</dbReference>
<dbReference type="PIRSF" id="PIRSF000876">
    <property type="entry name" value="RR_chemtxs_CheB"/>
    <property type="match status" value="1"/>
</dbReference>
<gene>
    <name evidence="6" type="primary">cheB</name>
    <name evidence="11" type="ORF">AB8U03_01215</name>
</gene>
<dbReference type="InterPro" id="IPR001789">
    <property type="entry name" value="Sig_transdc_resp-reg_receiver"/>
</dbReference>
<dbReference type="EC" id="3.1.1.61" evidence="6"/>
<dbReference type="SUPFAM" id="SSF52172">
    <property type="entry name" value="CheY-like"/>
    <property type="match status" value="1"/>
</dbReference>
<dbReference type="InterPro" id="IPR008248">
    <property type="entry name" value="CheB-like"/>
</dbReference>
<dbReference type="PROSITE" id="PS50110">
    <property type="entry name" value="RESPONSE_REGULATORY"/>
    <property type="match status" value="1"/>
</dbReference>
<evidence type="ECO:0000256" key="2">
    <source>
        <dbReference type="ARBA" id="ARBA00022500"/>
    </source>
</evidence>
<feature type="active site" evidence="6 7">
    <location>
        <position position="190"/>
    </location>
</feature>
<dbReference type="Pfam" id="PF00072">
    <property type="entry name" value="Response_reg"/>
    <property type="match status" value="1"/>
</dbReference>
<dbReference type="Gene3D" id="3.40.50.2300">
    <property type="match status" value="1"/>
</dbReference>
<dbReference type="CDD" id="cd16432">
    <property type="entry name" value="CheB_Rec"/>
    <property type="match status" value="1"/>
</dbReference>
<evidence type="ECO:0000256" key="7">
    <source>
        <dbReference type="PROSITE-ProRule" id="PRU00050"/>
    </source>
</evidence>
<comment type="function">
    <text evidence="6">Involved in chemotaxis. Part of a chemotaxis signal transduction system that modulates chemotaxis in response to various stimuli. Catalyzes the demethylation of specific methylglutamate residues introduced into the chemoreceptors (methyl-accepting chemotaxis proteins or MCP) by CheR. Also mediates the irreversible deamidation of specific glutamine residues to glutamic acid.</text>
</comment>
<comment type="subcellular location">
    <subcellularLocation>
        <location evidence="6">Cytoplasm</location>
    </subcellularLocation>
</comment>
<organism evidence="11 12">
    <name type="scientific">Clostridium moutaii</name>
    <dbReference type="NCBI Taxonomy" id="3240932"/>
    <lineage>
        <taxon>Bacteria</taxon>
        <taxon>Bacillati</taxon>
        <taxon>Bacillota</taxon>
        <taxon>Clostridia</taxon>
        <taxon>Eubacteriales</taxon>
        <taxon>Clostridiaceae</taxon>
        <taxon>Clostridium</taxon>
    </lineage>
</organism>
<dbReference type="Pfam" id="PF01339">
    <property type="entry name" value="CheB_methylest"/>
    <property type="match status" value="1"/>
</dbReference>
<proteinExistence type="inferred from homology"/>
<comment type="PTM">
    <text evidence="6">Phosphorylated by CheA. Phosphorylation of the N-terminal regulatory domain activates the methylesterase activity.</text>
</comment>
<dbReference type="SMART" id="SM00448">
    <property type="entry name" value="REC"/>
    <property type="match status" value="1"/>
</dbReference>
<evidence type="ECO:0000313" key="11">
    <source>
        <dbReference type="EMBL" id="MEY7998826.1"/>
    </source>
</evidence>
<dbReference type="CDD" id="cd17541">
    <property type="entry name" value="REC_CheB-like"/>
    <property type="match status" value="1"/>
</dbReference>
<dbReference type="InterPro" id="IPR000673">
    <property type="entry name" value="Sig_transdc_resp-reg_Me-estase"/>
</dbReference>
<comment type="similarity">
    <text evidence="6">Belongs to the CheB family.</text>
</comment>
<evidence type="ECO:0000256" key="4">
    <source>
        <dbReference type="ARBA" id="ARBA00024867"/>
    </source>
</evidence>
<dbReference type="EMBL" id="JBGEWD010000001">
    <property type="protein sequence ID" value="MEY7998826.1"/>
    <property type="molecule type" value="Genomic_DNA"/>
</dbReference>
<keyword evidence="2 6" id="KW-0145">Chemotaxis</keyword>
<evidence type="ECO:0000256" key="5">
    <source>
        <dbReference type="ARBA" id="ARBA00048267"/>
    </source>
</evidence>
<comment type="catalytic activity">
    <reaction evidence="5 6">
        <text>[protein]-L-glutamate 5-O-methyl ester + H2O = L-glutamyl-[protein] + methanol + H(+)</text>
        <dbReference type="Rhea" id="RHEA:23236"/>
        <dbReference type="Rhea" id="RHEA-COMP:10208"/>
        <dbReference type="Rhea" id="RHEA-COMP:10311"/>
        <dbReference type="ChEBI" id="CHEBI:15377"/>
        <dbReference type="ChEBI" id="CHEBI:15378"/>
        <dbReference type="ChEBI" id="CHEBI:17790"/>
        <dbReference type="ChEBI" id="CHEBI:29973"/>
        <dbReference type="ChEBI" id="CHEBI:82795"/>
        <dbReference type="EC" id="3.1.1.61"/>
    </reaction>
</comment>
<feature type="active site" evidence="6 7">
    <location>
        <position position="217"/>
    </location>
</feature>
<dbReference type="PANTHER" id="PTHR42872">
    <property type="entry name" value="PROTEIN-GLUTAMATE METHYLESTERASE/PROTEIN-GLUTAMINE GLUTAMINASE"/>
    <property type="match status" value="1"/>
</dbReference>
<keyword evidence="6 8" id="KW-0597">Phosphoprotein</keyword>
<accession>A0ABV4BM25</accession>
<comment type="domain">
    <text evidence="6">Contains a C-terminal catalytic domain, and an N-terminal region which modulates catalytic activity.</text>
</comment>
<dbReference type="InterPro" id="IPR011006">
    <property type="entry name" value="CheY-like_superfamily"/>
</dbReference>
<evidence type="ECO:0000313" key="12">
    <source>
        <dbReference type="Proteomes" id="UP001564657"/>
    </source>
</evidence>
<evidence type="ECO:0000259" key="10">
    <source>
        <dbReference type="PROSITE" id="PS50122"/>
    </source>
</evidence>
<dbReference type="NCBIfam" id="NF001965">
    <property type="entry name" value="PRK00742.1"/>
    <property type="match status" value="1"/>
</dbReference>
<feature type="domain" description="CheB-type methylesterase" evidence="10">
    <location>
        <begin position="185"/>
        <end position="368"/>
    </location>
</feature>
<evidence type="ECO:0000256" key="8">
    <source>
        <dbReference type="PROSITE-ProRule" id="PRU00169"/>
    </source>
</evidence>
<dbReference type="SUPFAM" id="SSF52738">
    <property type="entry name" value="Methylesterase CheB, C-terminal domain"/>
    <property type="match status" value="1"/>
</dbReference>
<dbReference type="EC" id="3.5.1.44" evidence="6"/>
<feature type="active site" evidence="6 7">
    <location>
        <position position="310"/>
    </location>
</feature>
<dbReference type="InterPro" id="IPR035909">
    <property type="entry name" value="CheB_C"/>
</dbReference>
<dbReference type="Gene3D" id="3.40.50.180">
    <property type="entry name" value="Methylesterase CheB, C-terminal domain"/>
    <property type="match status" value="1"/>
</dbReference>
<reference evidence="11 12" key="1">
    <citation type="submission" date="2024-08" db="EMBL/GenBank/DDBJ databases">
        <title>Clostridium lapicellarii sp. nov., and Clostridium renhuaiense sp. nov., two species isolated from the mud in a fermentation cellar used for producing sauce-flavour Chinese liquors.</title>
        <authorList>
            <person name="Yang F."/>
            <person name="Wang H."/>
            <person name="Chen L.Q."/>
            <person name="Zhou N."/>
            <person name="Lu J.J."/>
            <person name="Pu X.X."/>
            <person name="Wan B."/>
            <person name="Wang L."/>
            <person name="Liu S.J."/>
        </authorList>
    </citation>
    <scope>NUCLEOTIDE SEQUENCE [LARGE SCALE GENOMIC DNA]</scope>
    <source>
        <strain evidence="11 12">MT-5</strain>
    </source>
</reference>
<dbReference type="PROSITE" id="PS50122">
    <property type="entry name" value="CHEB"/>
    <property type="match status" value="1"/>
</dbReference>
<dbReference type="PANTHER" id="PTHR42872:SF6">
    <property type="entry name" value="PROTEIN-GLUTAMATE METHYLESTERASE_PROTEIN-GLUTAMINE GLUTAMINASE"/>
    <property type="match status" value="1"/>
</dbReference>
<keyword evidence="1 6" id="KW-0963">Cytoplasm</keyword>
<comment type="caution">
    <text evidence="11">The sequence shown here is derived from an EMBL/GenBank/DDBJ whole genome shotgun (WGS) entry which is preliminary data.</text>
</comment>
<dbReference type="RefSeq" id="WP_369702707.1">
    <property type="nucleotide sequence ID" value="NZ_JBGEWD010000001.1"/>
</dbReference>
<keyword evidence="3 6" id="KW-0378">Hydrolase</keyword>